<proteinExistence type="predicted"/>
<reference evidence="1 2" key="1">
    <citation type="submission" date="2024-02" db="EMBL/GenBank/DDBJ databases">
        <title>De novo assembly and annotation of 12 fungi associated with fruit tree decline syndrome in Ontario, Canada.</title>
        <authorList>
            <person name="Sulman M."/>
            <person name="Ellouze W."/>
            <person name="Ilyukhin E."/>
        </authorList>
    </citation>
    <scope>NUCLEOTIDE SEQUENCE [LARGE SCALE GENOMIC DNA]</scope>
    <source>
        <strain evidence="1 2">M11/M66-122</strain>
    </source>
</reference>
<sequence length="141" mass="15992">MVSNHLKAIRHEGVQPTMVSLKETCPLQSPGDLIPLQIIGALIPRQWDEGSPEDDQMLLRMLDVKNERSVSVFRILPYGMRSTDRSRNRGTCLLYMAPGKLPRGLFIDVDDDPEFLRVLRASTEHSTASLDKSKNMRMQLT</sequence>
<accession>A0AAN9UAN6</accession>
<comment type="caution">
    <text evidence="1">The sequence shown here is derived from an EMBL/GenBank/DDBJ whole genome shotgun (WGS) entry which is preliminary data.</text>
</comment>
<keyword evidence="2" id="KW-1185">Reference proteome</keyword>
<protein>
    <submittedName>
        <fullName evidence="1">Uncharacterized protein</fullName>
    </submittedName>
</protein>
<evidence type="ECO:0000313" key="1">
    <source>
        <dbReference type="EMBL" id="KAK7744774.1"/>
    </source>
</evidence>
<name>A0AAN9UAN6_9PEZI</name>
<dbReference type="Proteomes" id="UP001320420">
    <property type="component" value="Unassembled WGS sequence"/>
</dbReference>
<organism evidence="1 2">
    <name type="scientific">Diatrype stigma</name>
    <dbReference type="NCBI Taxonomy" id="117547"/>
    <lineage>
        <taxon>Eukaryota</taxon>
        <taxon>Fungi</taxon>
        <taxon>Dikarya</taxon>
        <taxon>Ascomycota</taxon>
        <taxon>Pezizomycotina</taxon>
        <taxon>Sordariomycetes</taxon>
        <taxon>Xylariomycetidae</taxon>
        <taxon>Xylariales</taxon>
        <taxon>Diatrypaceae</taxon>
        <taxon>Diatrype</taxon>
    </lineage>
</organism>
<gene>
    <name evidence="1" type="ORF">SLS62_010007</name>
</gene>
<evidence type="ECO:0000313" key="2">
    <source>
        <dbReference type="Proteomes" id="UP001320420"/>
    </source>
</evidence>
<dbReference type="AlphaFoldDB" id="A0AAN9UAN6"/>
<dbReference type="EMBL" id="JAKJXP020000115">
    <property type="protein sequence ID" value="KAK7744774.1"/>
    <property type="molecule type" value="Genomic_DNA"/>
</dbReference>